<feature type="region of interest" description="Disordered" evidence="7">
    <location>
        <begin position="37"/>
        <end position="65"/>
    </location>
</feature>
<accession>A0A9D7LLA0</accession>
<keyword evidence="4" id="KW-0564">Palmitate</keyword>
<keyword evidence="5" id="KW-0998">Cell outer membrane</keyword>
<evidence type="ECO:0000313" key="9">
    <source>
        <dbReference type="Proteomes" id="UP000808146"/>
    </source>
</evidence>
<evidence type="ECO:0000256" key="6">
    <source>
        <dbReference type="ARBA" id="ARBA00023288"/>
    </source>
</evidence>
<protein>
    <submittedName>
        <fullName evidence="8">Lipoprotein</fullName>
    </submittedName>
</protein>
<keyword evidence="2" id="KW-0732">Signal</keyword>
<dbReference type="Pfam" id="PF13627">
    <property type="entry name" value="LptM_cons"/>
    <property type="match status" value="1"/>
</dbReference>
<sequence length="65" mass="6516">MSRIVALLLTVCVAGCGQRGPLVLPPGPPPAPLLDRLVAPSPPATPIQPAGNEADGSTDKKPPAQ</sequence>
<evidence type="ECO:0000256" key="4">
    <source>
        <dbReference type="ARBA" id="ARBA00023139"/>
    </source>
</evidence>
<dbReference type="Proteomes" id="UP000808146">
    <property type="component" value="Unassembled WGS sequence"/>
</dbReference>
<dbReference type="AlphaFoldDB" id="A0A9D7LLA0"/>
<evidence type="ECO:0000256" key="3">
    <source>
        <dbReference type="ARBA" id="ARBA00023136"/>
    </source>
</evidence>
<evidence type="ECO:0000313" key="8">
    <source>
        <dbReference type="EMBL" id="MBK8890051.1"/>
    </source>
</evidence>
<gene>
    <name evidence="8" type="ORF">IPN75_06470</name>
</gene>
<comment type="caution">
    <text evidence="8">The sequence shown here is derived from an EMBL/GenBank/DDBJ whole genome shotgun (WGS) entry which is preliminary data.</text>
</comment>
<dbReference type="NCBIfam" id="NF047847">
    <property type="entry name" value="SS_mature_LptM"/>
    <property type="match status" value="1"/>
</dbReference>
<dbReference type="InterPro" id="IPR032831">
    <property type="entry name" value="LptM_cons"/>
</dbReference>
<dbReference type="EMBL" id="JADKBR010000005">
    <property type="protein sequence ID" value="MBK8890051.1"/>
    <property type="molecule type" value="Genomic_DNA"/>
</dbReference>
<reference evidence="8" key="1">
    <citation type="submission" date="2020-10" db="EMBL/GenBank/DDBJ databases">
        <title>Connecting structure to function with the recovery of over 1000 high-quality activated sludge metagenome-assembled genomes encoding full-length rRNA genes using long-read sequencing.</title>
        <authorList>
            <person name="Singleton C.M."/>
            <person name="Petriglieri F."/>
            <person name="Kristensen J.M."/>
            <person name="Kirkegaard R.H."/>
            <person name="Michaelsen T.Y."/>
            <person name="Andersen M.H."/>
            <person name="Karst S.M."/>
            <person name="Dueholm M.S."/>
            <person name="Nielsen P.H."/>
            <person name="Albertsen M."/>
        </authorList>
    </citation>
    <scope>NUCLEOTIDE SEQUENCE</scope>
    <source>
        <strain evidence="8">OdNE_18-Q3-R46-58_BAT3C.305</strain>
    </source>
</reference>
<keyword evidence="6 8" id="KW-0449">Lipoprotein</keyword>
<evidence type="ECO:0000256" key="2">
    <source>
        <dbReference type="ARBA" id="ARBA00022729"/>
    </source>
</evidence>
<evidence type="ECO:0000256" key="1">
    <source>
        <dbReference type="ARBA" id="ARBA00004459"/>
    </source>
</evidence>
<comment type="subcellular location">
    <subcellularLocation>
        <location evidence="1">Cell outer membrane</location>
        <topology evidence="1">Lipid-anchor</topology>
    </subcellularLocation>
</comment>
<keyword evidence="3" id="KW-0472">Membrane</keyword>
<name>A0A9D7LLA0_9RHOO</name>
<organism evidence="8 9">
    <name type="scientific">Candidatus Dechloromonas phosphorivorans</name>
    <dbReference type="NCBI Taxonomy" id="2899244"/>
    <lineage>
        <taxon>Bacteria</taxon>
        <taxon>Pseudomonadati</taxon>
        <taxon>Pseudomonadota</taxon>
        <taxon>Betaproteobacteria</taxon>
        <taxon>Rhodocyclales</taxon>
        <taxon>Azonexaceae</taxon>
        <taxon>Dechloromonas</taxon>
    </lineage>
</organism>
<evidence type="ECO:0000256" key="7">
    <source>
        <dbReference type="SAM" id="MobiDB-lite"/>
    </source>
</evidence>
<evidence type="ECO:0000256" key="5">
    <source>
        <dbReference type="ARBA" id="ARBA00023237"/>
    </source>
</evidence>
<dbReference type="GO" id="GO:0009279">
    <property type="term" value="C:cell outer membrane"/>
    <property type="evidence" value="ECO:0007669"/>
    <property type="project" value="UniProtKB-SubCell"/>
</dbReference>
<proteinExistence type="predicted"/>